<keyword evidence="9" id="KW-1185">Reference proteome</keyword>
<dbReference type="Gene3D" id="1.10.10.60">
    <property type="entry name" value="Homeodomain-like"/>
    <property type="match status" value="1"/>
</dbReference>
<feature type="compositionally biased region" description="Polar residues" evidence="6">
    <location>
        <begin position="174"/>
        <end position="189"/>
    </location>
</feature>
<dbReference type="SUPFAM" id="SSF46689">
    <property type="entry name" value="Homeodomain-like"/>
    <property type="match status" value="1"/>
</dbReference>
<dbReference type="EMBL" id="CP111016">
    <property type="protein sequence ID" value="WAR04956.1"/>
    <property type="molecule type" value="Genomic_DNA"/>
</dbReference>
<dbReference type="PANTHER" id="PTHR45664:SF12">
    <property type="entry name" value="PANCREAS_DUODENUM HOMEOBOX PROTEIN 1"/>
    <property type="match status" value="1"/>
</dbReference>
<evidence type="ECO:0000256" key="3">
    <source>
        <dbReference type="ARBA" id="ARBA00023242"/>
    </source>
</evidence>
<proteinExistence type="predicted"/>
<evidence type="ECO:0000313" key="8">
    <source>
        <dbReference type="EMBL" id="WAR04956.1"/>
    </source>
</evidence>
<dbReference type="CDD" id="cd00086">
    <property type="entry name" value="homeodomain"/>
    <property type="match status" value="1"/>
</dbReference>
<feature type="DNA-binding region" description="Homeobox" evidence="4">
    <location>
        <begin position="13"/>
        <end position="72"/>
    </location>
</feature>
<dbReference type="InterPro" id="IPR020479">
    <property type="entry name" value="HD_metazoa"/>
</dbReference>
<evidence type="ECO:0000256" key="6">
    <source>
        <dbReference type="SAM" id="MobiDB-lite"/>
    </source>
</evidence>
<gene>
    <name evidence="8" type="ORF">MAR_020325</name>
</gene>
<sequence length="308" mass="34084">MSRFHSCKYCKPTKRARTAYTSAQLVELEKEFHFNRYLCRPRRIEMAALLNLTERQIKIWFQNRRMKYKKEQRQKHVEKGLGKMDGNLSGESDSEESYSGGQDSLSDCGSKSQPGGGSPDPTGRRPLPPGHLTSPHPQSPSPGQRSHQNLGMPPGHYPSAADMYNHVGGPPPSHAQTSPSCLKQSNSPVPTMLNHPGDINHVTMNCMNNMNNLEMQRYNNHHSIQHYNIPMNHHQNNPGVYPGGGGGGGGSHPYMNSYSMYPDMGTCHDDPDQGQIAGHMTGIPCGVAGGMNAYHQGPYDYIPKLTHL</sequence>
<evidence type="ECO:0000256" key="4">
    <source>
        <dbReference type="PROSITE-ProRule" id="PRU00108"/>
    </source>
</evidence>
<dbReference type="InterPro" id="IPR009057">
    <property type="entry name" value="Homeodomain-like_sf"/>
</dbReference>
<dbReference type="PROSITE" id="PS00027">
    <property type="entry name" value="HOMEOBOX_1"/>
    <property type="match status" value="1"/>
</dbReference>
<feature type="region of interest" description="Disordered" evidence="6">
    <location>
        <begin position="71"/>
        <end position="191"/>
    </location>
</feature>
<keyword evidence="1 4" id="KW-0238">DNA-binding</keyword>
<dbReference type="PANTHER" id="PTHR45664">
    <property type="entry name" value="PROTEIN ZERKNUELLT 1-RELATED"/>
    <property type="match status" value="1"/>
</dbReference>
<dbReference type="PROSITE" id="PS50071">
    <property type="entry name" value="HOMEOBOX_2"/>
    <property type="match status" value="1"/>
</dbReference>
<keyword evidence="2 4" id="KW-0371">Homeobox</keyword>
<dbReference type="InterPro" id="IPR001356">
    <property type="entry name" value="HD"/>
</dbReference>
<dbReference type="PRINTS" id="PR00024">
    <property type="entry name" value="HOMEOBOX"/>
</dbReference>
<evidence type="ECO:0000256" key="5">
    <source>
        <dbReference type="RuleBase" id="RU000682"/>
    </source>
</evidence>
<dbReference type="InterPro" id="IPR017970">
    <property type="entry name" value="Homeobox_CS"/>
</dbReference>
<accession>A0ABY7E7Q6</accession>
<evidence type="ECO:0000256" key="1">
    <source>
        <dbReference type="ARBA" id="ARBA00023125"/>
    </source>
</evidence>
<evidence type="ECO:0000256" key="2">
    <source>
        <dbReference type="ARBA" id="ARBA00023155"/>
    </source>
</evidence>
<evidence type="ECO:0000313" key="9">
    <source>
        <dbReference type="Proteomes" id="UP001164746"/>
    </source>
</evidence>
<keyword evidence="3 4" id="KW-0539">Nucleus</keyword>
<comment type="subcellular location">
    <subcellularLocation>
        <location evidence="4 5">Nucleus</location>
    </subcellularLocation>
</comment>
<name>A0ABY7E7Q6_MYAAR</name>
<organism evidence="8 9">
    <name type="scientific">Mya arenaria</name>
    <name type="common">Soft-shell clam</name>
    <dbReference type="NCBI Taxonomy" id="6604"/>
    <lineage>
        <taxon>Eukaryota</taxon>
        <taxon>Metazoa</taxon>
        <taxon>Spiralia</taxon>
        <taxon>Lophotrochozoa</taxon>
        <taxon>Mollusca</taxon>
        <taxon>Bivalvia</taxon>
        <taxon>Autobranchia</taxon>
        <taxon>Heteroconchia</taxon>
        <taxon>Euheterodonta</taxon>
        <taxon>Imparidentia</taxon>
        <taxon>Neoheterodontei</taxon>
        <taxon>Myida</taxon>
        <taxon>Myoidea</taxon>
        <taxon>Myidae</taxon>
        <taxon>Mya</taxon>
    </lineage>
</organism>
<dbReference type="SMART" id="SM00389">
    <property type="entry name" value="HOX"/>
    <property type="match status" value="1"/>
</dbReference>
<protein>
    <submittedName>
        <fullName evidence="8">HXB3-like protein</fullName>
    </submittedName>
</protein>
<reference evidence="8" key="1">
    <citation type="submission" date="2022-11" db="EMBL/GenBank/DDBJ databases">
        <title>Centuries of genome instability and evolution in soft-shell clam transmissible cancer (bioRxiv).</title>
        <authorList>
            <person name="Hart S.F.M."/>
            <person name="Yonemitsu M.A."/>
            <person name="Giersch R.M."/>
            <person name="Beal B.F."/>
            <person name="Arriagada G."/>
            <person name="Davis B.W."/>
            <person name="Ostrander E.A."/>
            <person name="Goff S.P."/>
            <person name="Metzger M.J."/>
        </authorList>
    </citation>
    <scope>NUCLEOTIDE SEQUENCE</scope>
    <source>
        <strain evidence="8">MELC-2E11</strain>
        <tissue evidence="8">Siphon/mantle</tissue>
    </source>
</reference>
<dbReference type="Proteomes" id="UP001164746">
    <property type="component" value="Chromosome 5"/>
</dbReference>
<feature type="domain" description="Homeobox" evidence="7">
    <location>
        <begin position="11"/>
        <end position="71"/>
    </location>
</feature>
<feature type="compositionally biased region" description="Basic and acidic residues" evidence="6">
    <location>
        <begin position="71"/>
        <end position="82"/>
    </location>
</feature>
<evidence type="ECO:0000259" key="7">
    <source>
        <dbReference type="PROSITE" id="PS50071"/>
    </source>
</evidence>
<dbReference type="Pfam" id="PF00046">
    <property type="entry name" value="Homeodomain"/>
    <property type="match status" value="1"/>
</dbReference>